<evidence type="ECO:0000256" key="3">
    <source>
        <dbReference type="ARBA" id="ARBA00022737"/>
    </source>
</evidence>
<dbReference type="InterPro" id="IPR011009">
    <property type="entry name" value="Kinase-like_dom_sf"/>
</dbReference>
<dbReference type="InterPro" id="IPR033701">
    <property type="entry name" value="POLO_box_1"/>
</dbReference>
<evidence type="ECO:0000259" key="11">
    <source>
        <dbReference type="PROSITE" id="PS50078"/>
    </source>
</evidence>
<gene>
    <name evidence="12" type="ORF">WICPIJ_007504</name>
</gene>
<dbReference type="InterPro" id="IPR033695">
    <property type="entry name" value="POLO_box_2"/>
</dbReference>
<keyword evidence="5 8" id="KW-0418">Kinase</keyword>
<keyword evidence="1 8" id="KW-0723">Serine/threonine-protein kinase</keyword>
<dbReference type="GO" id="GO:0005524">
    <property type="term" value="F:ATP binding"/>
    <property type="evidence" value="ECO:0007669"/>
    <property type="project" value="UniProtKB-UniRule"/>
</dbReference>
<evidence type="ECO:0000256" key="2">
    <source>
        <dbReference type="ARBA" id="ARBA00022679"/>
    </source>
</evidence>
<dbReference type="SUPFAM" id="SSF56112">
    <property type="entry name" value="Protein kinase-like (PK-like)"/>
    <property type="match status" value="1"/>
</dbReference>
<dbReference type="PANTHER" id="PTHR24345:SF0">
    <property type="entry name" value="CELL CYCLE SERINE_THREONINE-PROTEIN KINASE CDC5_MSD2"/>
    <property type="match status" value="1"/>
</dbReference>
<comment type="catalytic activity">
    <reaction evidence="8">
        <text>L-threonyl-[protein] + ATP = O-phospho-L-threonyl-[protein] + ADP + H(+)</text>
        <dbReference type="Rhea" id="RHEA:46608"/>
        <dbReference type="Rhea" id="RHEA-COMP:11060"/>
        <dbReference type="Rhea" id="RHEA-COMP:11605"/>
        <dbReference type="ChEBI" id="CHEBI:15378"/>
        <dbReference type="ChEBI" id="CHEBI:30013"/>
        <dbReference type="ChEBI" id="CHEBI:30616"/>
        <dbReference type="ChEBI" id="CHEBI:61977"/>
        <dbReference type="ChEBI" id="CHEBI:456216"/>
        <dbReference type="EC" id="2.7.11.21"/>
    </reaction>
</comment>
<keyword evidence="2 8" id="KW-0808">Transferase</keyword>
<reference evidence="12" key="2">
    <citation type="submission" date="2021-01" db="EMBL/GenBank/DDBJ databases">
        <authorList>
            <person name="Schikora-Tamarit M.A."/>
        </authorList>
    </citation>
    <scope>NUCLEOTIDE SEQUENCE</scope>
    <source>
        <strain evidence="12">CBS2887</strain>
    </source>
</reference>
<dbReference type="Pfam" id="PF00659">
    <property type="entry name" value="POLO_box"/>
    <property type="match status" value="2"/>
</dbReference>
<keyword evidence="4 7" id="KW-0547">Nucleotide-binding</keyword>
<evidence type="ECO:0000256" key="5">
    <source>
        <dbReference type="ARBA" id="ARBA00022777"/>
    </source>
</evidence>
<dbReference type="PANTHER" id="PTHR24345">
    <property type="entry name" value="SERINE/THREONINE-PROTEIN KINASE PLK"/>
    <property type="match status" value="1"/>
</dbReference>
<dbReference type="GO" id="GO:0005737">
    <property type="term" value="C:cytoplasm"/>
    <property type="evidence" value="ECO:0007669"/>
    <property type="project" value="TreeGrafter"/>
</dbReference>
<feature type="domain" description="POLO box" evidence="11">
    <location>
        <begin position="605"/>
        <end position="692"/>
    </location>
</feature>
<dbReference type="OrthoDB" id="408964at2759"/>
<dbReference type="Gene3D" id="1.10.510.10">
    <property type="entry name" value="Transferase(Phosphotransferase) domain 1"/>
    <property type="match status" value="1"/>
</dbReference>
<dbReference type="CDD" id="cd14099">
    <property type="entry name" value="STKc_PLK"/>
    <property type="match status" value="1"/>
</dbReference>
<dbReference type="InterPro" id="IPR036947">
    <property type="entry name" value="POLO_box_dom_sf"/>
</dbReference>
<dbReference type="PROSITE" id="PS00108">
    <property type="entry name" value="PROTEIN_KINASE_ST"/>
    <property type="match status" value="1"/>
</dbReference>
<name>A0A9P8PZS1_WICPI</name>
<dbReference type="PROSITE" id="PS00107">
    <property type="entry name" value="PROTEIN_KINASE_ATP"/>
    <property type="match status" value="1"/>
</dbReference>
<dbReference type="FunFam" id="3.30.200.20:FF:000091">
    <property type="entry name" value="Serine/threonine-protein kinase PLK"/>
    <property type="match status" value="1"/>
</dbReference>
<evidence type="ECO:0000256" key="1">
    <source>
        <dbReference type="ARBA" id="ARBA00022527"/>
    </source>
</evidence>
<feature type="domain" description="Protein kinase" evidence="10">
    <location>
        <begin position="91"/>
        <end position="346"/>
    </location>
</feature>
<keyword evidence="13" id="KW-1185">Reference proteome</keyword>
<keyword evidence="6 7" id="KW-0067">ATP-binding</keyword>
<dbReference type="GO" id="GO:0007052">
    <property type="term" value="P:mitotic spindle organization"/>
    <property type="evidence" value="ECO:0007669"/>
    <property type="project" value="TreeGrafter"/>
</dbReference>
<dbReference type="GO" id="GO:0005634">
    <property type="term" value="C:nucleus"/>
    <property type="evidence" value="ECO:0007669"/>
    <property type="project" value="TreeGrafter"/>
</dbReference>
<dbReference type="EC" id="2.7.11.21" evidence="8"/>
<accession>A0A9P8PZS1</accession>
<dbReference type="SMART" id="SM00220">
    <property type="entry name" value="S_TKc"/>
    <property type="match status" value="1"/>
</dbReference>
<dbReference type="CDD" id="cd13118">
    <property type="entry name" value="POLO_box_1"/>
    <property type="match status" value="1"/>
</dbReference>
<feature type="compositionally biased region" description="Low complexity" evidence="9">
    <location>
        <begin position="47"/>
        <end position="57"/>
    </location>
</feature>
<comment type="similarity">
    <text evidence="8">Belongs to the protein kinase superfamily. Ser/Thr protein kinase family. CDC5/Polo subfamily.</text>
</comment>
<dbReference type="GO" id="GO:0000922">
    <property type="term" value="C:spindle pole"/>
    <property type="evidence" value="ECO:0007669"/>
    <property type="project" value="TreeGrafter"/>
</dbReference>
<reference evidence="12" key="1">
    <citation type="journal article" date="2021" name="Open Biol.">
        <title>Shared evolutionary footprints suggest mitochondrial oxidative damage underlies multiple complex I losses in fungi.</title>
        <authorList>
            <person name="Schikora-Tamarit M.A."/>
            <person name="Marcet-Houben M."/>
            <person name="Nosek J."/>
            <person name="Gabaldon T."/>
        </authorList>
    </citation>
    <scope>NUCLEOTIDE SEQUENCE</scope>
    <source>
        <strain evidence="12">CBS2887</strain>
    </source>
</reference>
<keyword evidence="3" id="KW-0677">Repeat</keyword>
<dbReference type="InterPro" id="IPR008271">
    <property type="entry name" value="Ser/Thr_kinase_AS"/>
</dbReference>
<evidence type="ECO:0000256" key="9">
    <source>
        <dbReference type="SAM" id="MobiDB-lite"/>
    </source>
</evidence>
<dbReference type="CDD" id="cd13117">
    <property type="entry name" value="POLO_box_2"/>
    <property type="match status" value="1"/>
</dbReference>
<dbReference type="Gene3D" id="3.30.1120.30">
    <property type="entry name" value="POLO box domain"/>
    <property type="match status" value="2"/>
</dbReference>
<dbReference type="Pfam" id="PF00069">
    <property type="entry name" value="Pkinase"/>
    <property type="match status" value="1"/>
</dbReference>
<feature type="binding site" evidence="7">
    <location>
        <position position="123"/>
    </location>
    <ligand>
        <name>ATP</name>
        <dbReference type="ChEBI" id="CHEBI:30616"/>
    </ligand>
</feature>
<evidence type="ECO:0000256" key="6">
    <source>
        <dbReference type="ARBA" id="ARBA00022840"/>
    </source>
</evidence>
<evidence type="ECO:0000256" key="7">
    <source>
        <dbReference type="PROSITE-ProRule" id="PRU10141"/>
    </source>
</evidence>
<dbReference type="Proteomes" id="UP000774326">
    <property type="component" value="Unassembled WGS sequence"/>
</dbReference>
<dbReference type="FunFam" id="3.30.1120.30:FF:000005">
    <property type="entry name" value="Serine/threonine-protein kinase"/>
    <property type="match status" value="1"/>
</dbReference>
<dbReference type="GO" id="GO:0000776">
    <property type="term" value="C:kinetochore"/>
    <property type="evidence" value="ECO:0007669"/>
    <property type="project" value="TreeGrafter"/>
</dbReference>
<dbReference type="SUPFAM" id="SSF82615">
    <property type="entry name" value="Polo-box domain"/>
    <property type="match status" value="2"/>
</dbReference>
<dbReference type="InterPro" id="IPR000719">
    <property type="entry name" value="Prot_kinase_dom"/>
</dbReference>
<dbReference type="AlphaFoldDB" id="A0A9P8PZS1"/>
<feature type="domain" description="POLO box" evidence="11">
    <location>
        <begin position="504"/>
        <end position="586"/>
    </location>
</feature>
<organism evidence="12 13">
    <name type="scientific">Wickerhamomyces pijperi</name>
    <name type="common">Yeast</name>
    <name type="synonym">Pichia pijperi</name>
    <dbReference type="NCBI Taxonomy" id="599730"/>
    <lineage>
        <taxon>Eukaryota</taxon>
        <taxon>Fungi</taxon>
        <taxon>Dikarya</taxon>
        <taxon>Ascomycota</taxon>
        <taxon>Saccharomycotina</taxon>
        <taxon>Saccharomycetes</taxon>
        <taxon>Phaffomycetales</taxon>
        <taxon>Wickerhamomycetaceae</taxon>
        <taxon>Wickerhamomyces</taxon>
    </lineage>
</organism>
<dbReference type="InterPro" id="IPR017441">
    <property type="entry name" value="Protein_kinase_ATP_BS"/>
</dbReference>
<dbReference type="GO" id="GO:0004674">
    <property type="term" value="F:protein serine/threonine kinase activity"/>
    <property type="evidence" value="ECO:0007669"/>
    <property type="project" value="UniProtKB-KW"/>
</dbReference>
<evidence type="ECO:0000259" key="10">
    <source>
        <dbReference type="PROSITE" id="PS50011"/>
    </source>
</evidence>
<dbReference type="InterPro" id="IPR000959">
    <property type="entry name" value="POLO_box_dom"/>
</dbReference>
<evidence type="ECO:0000313" key="12">
    <source>
        <dbReference type="EMBL" id="KAH3681523.1"/>
    </source>
</evidence>
<dbReference type="Gene3D" id="3.30.200.20">
    <property type="entry name" value="Phosphorylase Kinase, domain 1"/>
    <property type="match status" value="1"/>
</dbReference>
<proteinExistence type="inferred from homology"/>
<sequence>MAAVRGQPLQALGSKELNARAQHNITPLKSTRRINDENALPLKDEQQQPQQQQLQDENQLRKEKAKRKKEKLSSLCKTPPSLIRTRAGKDYRRGLFLGEGGFARCFQIRDDSGAVFAAKTVAKASIKSDKTKTKLLSEIKIHKSMNHTNIVKFIDCFEDDANVYILLEICPNQSLMDLLKKRKVLTEPEVRFFMTQIIGGIKHMHTRRVIHRDLKLGNIFFDPDMNLKIGDFGLAAALKKDTDRKYTICGTPNYIAPEVLTGKTAGHSYEVDIWSIGVMIYALLIGKPPFQSKDVSLIYERIKKNDYAFPEDKPCSEAAKDLITSILTTDPLKRPNLDEILESEFFKGEFPARITTESLICAPDYRGLDRMHSQLNFINCKKASGLIQQPTRNPVEILRTDLESEQPMTILPQSLSPGNTKSKYKEITEANNRTRKLEELSNQTGKSRRLDDGSRVLATQPVKFSDTVLKHECLSTLNGMLSAERESRLRTTRSQFTACKTPVLISKWVDYTNKYGFSYQFSSDDVGVLFNDGTTLIRTTRHNMFWFITDDTVEGWLASEYHISEIPDEFSRKVEIADFFANYMKVNLCKVSTEEELLNEKEEIFLRRYTRSDQFVMFEMSNGSIQFNFKDHNKICISQTGTVLTYISPDRTSETFLLSTIYREGYIPNVQRDIGLQSKLEAIKDALREKVNLH</sequence>
<dbReference type="PROSITE" id="PS50078">
    <property type="entry name" value="POLO_BOX"/>
    <property type="match status" value="2"/>
</dbReference>
<feature type="region of interest" description="Disordered" evidence="9">
    <location>
        <begin position="1"/>
        <end position="74"/>
    </location>
</feature>
<protein>
    <recommendedName>
        <fullName evidence="8">Serine/threonine-protein kinase</fullName>
        <ecNumber evidence="8">2.7.11.21</ecNumber>
    </recommendedName>
</protein>
<dbReference type="GO" id="GO:0005816">
    <property type="term" value="C:spindle pole body"/>
    <property type="evidence" value="ECO:0007669"/>
    <property type="project" value="TreeGrafter"/>
</dbReference>
<dbReference type="EMBL" id="JAEUBG010004397">
    <property type="protein sequence ID" value="KAH3681523.1"/>
    <property type="molecule type" value="Genomic_DNA"/>
</dbReference>
<evidence type="ECO:0000313" key="13">
    <source>
        <dbReference type="Proteomes" id="UP000774326"/>
    </source>
</evidence>
<comment type="caution">
    <text evidence="12">The sequence shown here is derived from an EMBL/GenBank/DDBJ whole genome shotgun (WGS) entry which is preliminary data.</text>
</comment>
<dbReference type="PROSITE" id="PS50011">
    <property type="entry name" value="PROTEIN_KINASE_DOM"/>
    <property type="match status" value="1"/>
</dbReference>
<dbReference type="FunFam" id="1.10.510.10:FF:000647">
    <property type="entry name" value="Serine/threonine-protein kinase"/>
    <property type="match status" value="1"/>
</dbReference>
<evidence type="ECO:0000256" key="4">
    <source>
        <dbReference type="ARBA" id="ARBA00022741"/>
    </source>
</evidence>
<evidence type="ECO:0000256" key="8">
    <source>
        <dbReference type="RuleBase" id="RU361162"/>
    </source>
</evidence>